<dbReference type="AlphaFoldDB" id="A0A6J8BIE8"/>
<accession>A0A6J8BIE8</accession>
<sequence>MLMKLYLDAGLKDFIEIFHQGATANSVIQAVNFDKTHNFLLQFWESLFRFQIETVIKYFHFNHEQNDHFIHIKRVSDILSDDTLSPFRKIQKEMQFFQNFSVEYEELLGQLCEENENWRFWNTFLSKHCFTYIAYFLAIRSGNWELRNFCIKEVTKITQITESKYYARLLPYHIADLKNFPASIIKKFEEGAFVVNISGRNIHSQGLDEAHESCINREVKGAMRTFSSAALSKLVHYLPHRAKVLTNLKKELSFNKPDLHKTAVTRTTFEEENILLYIQNLRKSHLVQFEHKTLSHFFNDEIILTKLQKDDLLSYENVATTHLMTYIKSCMTDFKFRYNKTRKITGFSFKPQTVSYVKKELKDQRLENSLLRKQISWSKNQNIPVSDFQQFIALPKAIVDSDGLPYKGDKSKTLKIFRSRYPDSFTNILTETPQCVVIDGMFILHTKPLLSSHKTFTDYIIYLYKKCILPYFDNNTVEVHLVFDDQSPPLSPKDIERNRRDLKNENTSGVSFTKSSKLPSDWLKFLTNRNNKKQLVLLISEQFLLLSQNAIKLNQTFVVGGGFDNSSLSKCVVQNEIRIIKNFQTNISEGTVDGNQCGCRKQRKSCGPGCKCGQSCLNSNGPTMLPSGDANIQQPNEKTQVEHLYDSESDTDTDSDNMTFNDFFLEFENLGINLVELDESDLQTVITDFNTHV</sequence>
<protein>
    <submittedName>
        <fullName evidence="1">Uncharacterized protein</fullName>
    </submittedName>
</protein>
<proteinExistence type="predicted"/>
<evidence type="ECO:0000313" key="1">
    <source>
        <dbReference type="EMBL" id="CAC5382419.1"/>
    </source>
</evidence>
<dbReference type="OrthoDB" id="6149349at2759"/>
<evidence type="ECO:0000313" key="2">
    <source>
        <dbReference type="Proteomes" id="UP000507470"/>
    </source>
</evidence>
<dbReference type="EMBL" id="CACVKT020003209">
    <property type="protein sequence ID" value="CAC5382419.1"/>
    <property type="molecule type" value="Genomic_DNA"/>
</dbReference>
<keyword evidence="2" id="KW-1185">Reference proteome</keyword>
<dbReference type="Proteomes" id="UP000507470">
    <property type="component" value="Unassembled WGS sequence"/>
</dbReference>
<name>A0A6J8BIE8_MYTCO</name>
<dbReference type="PANTHER" id="PTHR47018:SF2">
    <property type="entry name" value="TESMIN_TSO1-LIKE CXC DOMAIN-CONTAINING PROTEIN"/>
    <property type="match status" value="1"/>
</dbReference>
<organism evidence="1 2">
    <name type="scientific">Mytilus coruscus</name>
    <name type="common">Sea mussel</name>
    <dbReference type="NCBI Taxonomy" id="42192"/>
    <lineage>
        <taxon>Eukaryota</taxon>
        <taxon>Metazoa</taxon>
        <taxon>Spiralia</taxon>
        <taxon>Lophotrochozoa</taxon>
        <taxon>Mollusca</taxon>
        <taxon>Bivalvia</taxon>
        <taxon>Autobranchia</taxon>
        <taxon>Pteriomorphia</taxon>
        <taxon>Mytilida</taxon>
        <taxon>Mytiloidea</taxon>
        <taxon>Mytilidae</taxon>
        <taxon>Mytilinae</taxon>
        <taxon>Mytilus</taxon>
    </lineage>
</organism>
<reference evidence="1 2" key="1">
    <citation type="submission" date="2020-06" db="EMBL/GenBank/DDBJ databases">
        <authorList>
            <person name="Li R."/>
            <person name="Bekaert M."/>
        </authorList>
    </citation>
    <scope>NUCLEOTIDE SEQUENCE [LARGE SCALE GENOMIC DNA]</scope>
    <source>
        <strain evidence="2">wild</strain>
    </source>
</reference>
<gene>
    <name evidence="1" type="ORF">MCOR_18248</name>
</gene>
<dbReference type="PANTHER" id="PTHR47018">
    <property type="entry name" value="CXC DOMAIN-CONTAINING PROTEIN-RELATED"/>
    <property type="match status" value="1"/>
</dbReference>